<gene>
    <name evidence="2" type="ORF">PoB_003218400</name>
</gene>
<organism evidence="2 3">
    <name type="scientific">Plakobranchus ocellatus</name>
    <dbReference type="NCBI Taxonomy" id="259542"/>
    <lineage>
        <taxon>Eukaryota</taxon>
        <taxon>Metazoa</taxon>
        <taxon>Spiralia</taxon>
        <taxon>Lophotrochozoa</taxon>
        <taxon>Mollusca</taxon>
        <taxon>Gastropoda</taxon>
        <taxon>Heterobranchia</taxon>
        <taxon>Euthyneura</taxon>
        <taxon>Panpulmonata</taxon>
        <taxon>Sacoglossa</taxon>
        <taxon>Placobranchoidea</taxon>
        <taxon>Plakobranchidae</taxon>
        <taxon>Plakobranchus</taxon>
    </lineage>
</organism>
<keyword evidence="3" id="KW-1185">Reference proteome</keyword>
<feature type="region of interest" description="Disordered" evidence="1">
    <location>
        <begin position="1"/>
        <end position="31"/>
    </location>
</feature>
<reference evidence="2 3" key="1">
    <citation type="journal article" date="2021" name="Elife">
        <title>Chloroplast acquisition without the gene transfer in kleptoplastic sea slugs, Plakobranchus ocellatus.</title>
        <authorList>
            <person name="Maeda T."/>
            <person name="Takahashi S."/>
            <person name="Yoshida T."/>
            <person name="Shimamura S."/>
            <person name="Takaki Y."/>
            <person name="Nagai Y."/>
            <person name="Toyoda A."/>
            <person name="Suzuki Y."/>
            <person name="Arimoto A."/>
            <person name="Ishii H."/>
            <person name="Satoh N."/>
            <person name="Nishiyama T."/>
            <person name="Hasebe M."/>
            <person name="Maruyama T."/>
            <person name="Minagawa J."/>
            <person name="Obokata J."/>
            <person name="Shigenobu S."/>
        </authorList>
    </citation>
    <scope>NUCLEOTIDE SEQUENCE [LARGE SCALE GENOMIC DNA]</scope>
</reference>
<evidence type="ECO:0000313" key="2">
    <source>
        <dbReference type="EMBL" id="GFO05679.1"/>
    </source>
</evidence>
<feature type="compositionally biased region" description="Basic residues" evidence="1">
    <location>
        <begin position="81"/>
        <end position="90"/>
    </location>
</feature>
<comment type="caution">
    <text evidence="2">The sequence shown here is derived from an EMBL/GenBank/DDBJ whole genome shotgun (WGS) entry which is preliminary data.</text>
</comment>
<sequence length="102" mass="11336">MPSSFSLPTRLIDTGHEAGGRSHQAQGTTRFNPQCIRVKSALRLLKGLRTRIELTLQQSNSGFGLLCAQTLFTCFSTTPRPRVRRGKRTAKWLGGKKPQLGR</sequence>
<evidence type="ECO:0000313" key="3">
    <source>
        <dbReference type="Proteomes" id="UP000735302"/>
    </source>
</evidence>
<dbReference type="AlphaFoldDB" id="A0AAV4AGX1"/>
<evidence type="ECO:0000256" key="1">
    <source>
        <dbReference type="SAM" id="MobiDB-lite"/>
    </source>
</evidence>
<protein>
    <submittedName>
        <fullName evidence="2">Uncharacterized protein</fullName>
    </submittedName>
</protein>
<dbReference type="Proteomes" id="UP000735302">
    <property type="component" value="Unassembled WGS sequence"/>
</dbReference>
<name>A0AAV4AGX1_9GAST</name>
<proteinExistence type="predicted"/>
<dbReference type="EMBL" id="BLXT01003750">
    <property type="protein sequence ID" value="GFO05679.1"/>
    <property type="molecule type" value="Genomic_DNA"/>
</dbReference>
<feature type="region of interest" description="Disordered" evidence="1">
    <location>
        <begin position="80"/>
        <end position="102"/>
    </location>
</feature>
<accession>A0AAV4AGX1</accession>